<dbReference type="PANTHER" id="PTHR48111">
    <property type="entry name" value="REGULATOR OF RPOS"/>
    <property type="match status" value="1"/>
</dbReference>
<dbReference type="AlphaFoldDB" id="A0A5C6UTK0"/>
<dbReference type="GO" id="GO:0006355">
    <property type="term" value="P:regulation of DNA-templated transcription"/>
    <property type="evidence" value="ECO:0007669"/>
    <property type="project" value="InterPro"/>
</dbReference>
<dbReference type="PANTHER" id="PTHR48111:SF40">
    <property type="entry name" value="PHOSPHATE REGULON TRANSCRIPTIONAL REGULATORY PROTEIN PHOB"/>
    <property type="match status" value="1"/>
</dbReference>
<dbReference type="InterPro" id="IPR001867">
    <property type="entry name" value="OmpR/PhoB-type_DNA-bd"/>
</dbReference>
<reference evidence="8 9" key="1">
    <citation type="submission" date="2019-08" db="EMBL/GenBank/DDBJ databases">
        <title>Genome of Luteibaculum oceani JCM 18817.</title>
        <authorList>
            <person name="Bowman J.P."/>
        </authorList>
    </citation>
    <scope>NUCLEOTIDE SEQUENCE [LARGE SCALE GENOMIC DNA]</scope>
    <source>
        <strain evidence="8 9">JCM 18817</strain>
    </source>
</reference>
<evidence type="ECO:0000256" key="4">
    <source>
        <dbReference type="PROSITE-ProRule" id="PRU00169"/>
    </source>
</evidence>
<dbReference type="GO" id="GO:0000976">
    <property type="term" value="F:transcription cis-regulatory region binding"/>
    <property type="evidence" value="ECO:0007669"/>
    <property type="project" value="TreeGrafter"/>
</dbReference>
<dbReference type="InterPro" id="IPR011006">
    <property type="entry name" value="CheY-like_superfamily"/>
</dbReference>
<keyword evidence="2" id="KW-0902">Two-component regulatory system</keyword>
<dbReference type="OrthoDB" id="9790442at2"/>
<evidence type="ECO:0000256" key="1">
    <source>
        <dbReference type="ARBA" id="ARBA00022553"/>
    </source>
</evidence>
<evidence type="ECO:0000256" key="5">
    <source>
        <dbReference type="PROSITE-ProRule" id="PRU01091"/>
    </source>
</evidence>
<keyword evidence="9" id="KW-1185">Reference proteome</keyword>
<dbReference type="PROSITE" id="PS51755">
    <property type="entry name" value="OMPR_PHOB"/>
    <property type="match status" value="1"/>
</dbReference>
<dbReference type="Pfam" id="PF00486">
    <property type="entry name" value="Trans_reg_C"/>
    <property type="match status" value="1"/>
</dbReference>
<dbReference type="GO" id="GO:0005829">
    <property type="term" value="C:cytosol"/>
    <property type="evidence" value="ECO:0007669"/>
    <property type="project" value="TreeGrafter"/>
</dbReference>
<comment type="caution">
    <text evidence="8">The sequence shown here is derived from an EMBL/GenBank/DDBJ whole genome shotgun (WGS) entry which is preliminary data.</text>
</comment>
<dbReference type="SUPFAM" id="SSF52172">
    <property type="entry name" value="CheY-like"/>
    <property type="match status" value="1"/>
</dbReference>
<keyword evidence="1 4" id="KW-0597">Phosphoprotein</keyword>
<gene>
    <name evidence="8" type="ORF">FRX97_11880</name>
</gene>
<evidence type="ECO:0000313" key="8">
    <source>
        <dbReference type="EMBL" id="TXC75566.1"/>
    </source>
</evidence>
<evidence type="ECO:0000313" key="9">
    <source>
        <dbReference type="Proteomes" id="UP000321168"/>
    </source>
</evidence>
<accession>A0A5C6UTK0</accession>
<dbReference type="GO" id="GO:0000156">
    <property type="term" value="F:phosphorelay response regulator activity"/>
    <property type="evidence" value="ECO:0007669"/>
    <property type="project" value="TreeGrafter"/>
</dbReference>
<dbReference type="SUPFAM" id="SSF46894">
    <property type="entry name" value="C-terminal effector domain of the bipartite response regulators"/>
    <property type="match status" value="1"/>
</dbReference>
<dbReference type="CDD" id="cd17574">
    <property type="entry name" value="REC_OmpR"/>
    <property type="match status" value="1"/>
</dbReference>
<name>A0A5C6UTK0_9FLAO</name>
<feature type="domain" description="OmpR/PhoB-type" evidence="7">
    <location>
        <begin position="127"/>
        <end position="225"/>
    </location>
</feature>
<dbReference type="EMBL" id="VORB01000014">
    <property type="protein sequence ID" value="TXC75566.1"/>
    <property type="molecule type" value="Genomic_DNA"/>
</dbReference>
<dbReference type="Gene3D" id="6.10.250.690">
    <property type="match status" value="1"/>
</dbReference>
<organism evidence="8 9">
    <name type="scientific">Luteibaculum oceani</name>
    <dbReference type="NCBI Taxonomy" id="1294296"/>
    <lineage>
        <taxon>Bacteria</taxon>
        <taxon>Pseudomonadati</taxon>
        <taxon>Bacteroidota</taxon>
        <taxon>Flavobacteriia</taxon>
        <taxon>Flavobacteriales</taxon>
        <taxon>Luteibaculaceae</taxon>
        <taxon>Luteibaculum</taxon>
    </lineage>
</organism>
<dbReference type="Pfam" id="PF00072">
    <property type="entry name" value="Response_reg"/>
    <property type="match status" value="1"/>
</dbReference>
<feature type="domain" description="Response regulatory" evidence="6">
    <location>
        <begin position="3"/>
        <end position="117"/>
    </location>
</feature>
<evidence type="ECO:0000259" key="6">
    <source>
        <dbReference type="PROSITE" id="PS50110"/>
    </source>
</evidence>
<dbReference type="GO" id="GO:0032993">
    <property type="term" value="C:protein-DNA complex"/>
    <property type="evidence" value="ECO:0007669"/>
    <property type="project" value="TreeGrafter"/>
</dbReference>
<feature type="DNA-binding region" description="OmpR/PhoB-type" evidence="5">
    <location>
        <begin position="127"/>
        <end position="225"/>
    </location>
</feature>
<protein>
    <submittedName>
        <fullName evidence="8">Response regulator transcription factor</fullName>
    </submittedName>
</protein>
<dbReference type="Gene3D" id="3.40.50.2300">
    <property type="match status" value="1"/>
</dbReference>
<sequence length="226" mass="25611">MSKILYLEDEPFLGQVVVDSLQENSYEVVWVKSGKKALEAFEKELFDLCLLDVMVPDIDGFSVGKQIRDVNAKIPIVFITAKSQGADVVQGFDSGGTEYIKKPFGLDELHARLKNQLNLLNAVAAEKEEISFGKFTLDAQRLKLQFEGETLVKLTHRECEILKMLGAKLNETVERKHLLKQIWGDDSYYNSRNLDVYIKKIRDYLSVDSEVEIITLKGVGYKLVCA</sequence>
<dbReference type="RefSeq" id="WP_147015445.1">
    <property type="nucleotide sequence ID" value="NZ_VORB01000014.1"/>
</dbReference>
<feature type="modified residue" description="4-aspartylphosphate" evidence="4">
    <location>
        <position position="52"/>
    </location>
</feature>
<dbReference type="InterPro" id="IPR016032">
    <property type="entry name" value="Sig_transdc_resp-reg_C-effctor"/>
</dbReference>
<dbReference type="PROSITE" id="PS50110">
    <property type="entry name" value="RESPONSE_REGULATORY"/>
    <property type="match status" value="1"/>
</dbReference>
<dbReference type="InterPro" id="IPR001789">
    <property type="entry name" value="Sig_transdc_resp-reg_receiver"/>
</dbReference>
<keyword evidence="3 5" id="KW-0238">DNA-binding</keyword>
<dbReference type="CDD" id="cd00383">
    <property type="entry name" value="trans_reg_C"/>
    <property type="match status" value="1"/>
</dbReference>
<dbReference type="Gene3D" id="1.10.10.10">
    <property type="entry name" value="Winged helix-like DNA-binding domain superfamily/Winged helix DNA-binding domain"/>
    <property type="match status" value="1"/>
</dbReference>
<proteinExistence type="predicted"/>
<dbReference type="InterPro" id="IPR036388">
    <property type="entry name" value="WH-like_DNA-bd_sf"/>
</dbReference>
<evidence type="ECO:0000256" key="2">
    <source>
        <dbReference type="ARBA" id="ARBA00023012"/>
    </source>
</evidence>
<dbReference type="SMART" id="SM00448">
    <property type="entry name" value="REC"/>
    <property type="match status" value="1"/>
</dbReference>
<evidence type="ECO:0000259" key="7">
    <source>
        <dbReference type="PROSITE" id="PS51755"/>
    </source>
</evidence>
<evidence type="ECO:0000256" key="3">
    <source>
        <dbReference type="ARBA" id="ARBA00023125"/>
    </source>
</evidence>
<dbReference type="InterPro" id="IPR039420">
    <property type="entry name" value="WalR-like"/>
</dbReference>
<dbReference type="Proteomes" id="UP000321168">
    <property type="component" value="Unassembled WGS sequence"/>
</dbReference>
<dbReference type="SMART" id="SM00862">
    <property type="entry name" value="Trans_reg_C"/>
    <property type="match status" value="1"/>
</dbReference>